<comment type="caution">
    <text evidence="1">The sequence shown here is derived from an EMBL/GenBank/DDBJ whole genome shotgun (WGS) entry which is preliminary data.</text>
</comment>
<keyword evidence="2" id="KW-1185">Reference proteome</keyword>
<evidence type="ECO:0000313" key="2">
    <source>
        <dbReference type="Proteomes" id="UP000093476"/>
    </source>
</evidence>
<dbReference type="EMBL" id="LOMY01000008">
    <property type="protein sequence ID" value="OCQ54636.1"/>
    <property type="molecule type" value="Genomic_DNA"/>
</dbReference>
<proteinExistence type="predicted"/>
<name>A0A1C0U9U8_9GAMM</name>
<dbReference type="AlphaFoldDB" id="A0A1C0U9U8"/>
<sequence length="65" mass="7388">MNENKIKALAAELAKDIKTEADLNQFSRILTSSVIVWAVTYNQMAITQNNVHTLSRDFPNNGKFY</sequence>
<organism evidence="1 2">
    <name type="scientific">Photorhabdus australis subsp. thailandensis</name>
    <dbReference type="NCBI Taxonomy" id="2805096"/>
    <lineage>
        <taxon>Bacteria</taxon>
        <taxon>Pseudomonadati</taxon>
        <taxon>Pseudomonadota</taxon>
        <taxon>Gammaproteobacteria</taxon>
        <taxon>Enterobacterales</taxon>
        <taxon>Morganellaceae</taxon>
        <taxon>Photorhabdus</taxon>
    </lineage>
</organism>
<dbReference type="RefSeq" id="WP_110889113.1">
    <property type="nucleotide sequence ID" value="NZ_CAWMQZ010000008.1"/>
</dbReference>
<dbReference type="Proteomes" id="UP000093476">
    <property type="component" value="Unassembled WGS sequence"/>
</dbReference>
<gene>
    <name evidence="1" type="ORF">Ppb6_00133</name>
</gene>
<evidence type="ECO:0000313" key="1">
    <source>
        <dbReference type="EMBL" id="OCQ54636.1"/>
    </source>
</evidence>
<reference evidence="1 2" key="1">
    <citation type="submission" date="2015-12" db="EMBL/GenBank/DDBJ databases">
        <title>Genome comparisons provide insights into the role of secondary metabolites in the pathogenic phase of the Photorhabdus life cycle.</title>
        <authorList>
            <person name="Tobias N.J."/>
            <person name="Mishra B."/>
            <person name="Gupta D.K."/>
            <person name="Thines M."/>
            <person name="Stinear T.P."/>
            <person name="Bode H.B."/>
        </authorList>
    </citation>
    <scope>NUCLEOTIDE SEQUENCE [LARGE SCALE GENOMIC DNA]</scope>
    <source>
        <strain evidence="1 2">PB68.1</strain>
    </source>
</reference>
<protein>
    <submittedName>
        <fullName evidence="1">Uncharacterized protein</fullName>
    </submittedName>
</protein>
<accession>A0A1C0U9U8</accession>